<dbReference type="InterPro" id="IPR036554">
    <property type="entry name" value="GHMP_kinase_C_sf"/>
</dbReference>
<dbReference type="Pfam" id="PF00288">
    <property type="entry name" value="GHMP_kinases_N"/>
    <property type="match status" value="1"/>
</dbReference>
<dbReference type="EMBL" id="JBBJBU010000001">
    <property type="protein sequence ID" value="KAK7207618.1"/>
    <property type="molecule type" value="Genomic_DNA"/>
</dbReference>
<dbReference type="Proteomes" id="UP001498771">
    <property type="component" value="Unassembled WGS sequence"/>
</dbReference>
<dbReference type="PRINTS" id="PR00473">
    <property type="entry name" value="GALCTOKINASE"/>
</dbReference>
<dbReference type="Gene3D" id="3.30.230.10">
    <property type="match status" value="1"/>
</dbReference>
<keyword evidence="5" id="KW-0808">Transferase</keyword>
<dbReference type="InterPro" id="IPR019741">
    <property type="entry name" value="Galactokinase_CS"/>
</dbReference>
<dbReference type="InterPro" id="IPR014721">
    <property type="entry name" value="Ribsml_uS5_D2-typ_fold_subgr"/>
</dbReference>
<evidence type="ECO:0000313" key="14">
    <source>
        <dbReference type="EMBL" id="KAK7207618.1"/>
    </source>
</evidence>
<evidence type="ECO:0000256" key="10">
    <source>
        <dbReference type="ARBA" id="ARBA00049538"/>
    </source>
</evidence>
<dbReference type="GeneID" id="90037050"/>
<keyword evidence="8" id="KW-0067">ATP-binding</keyword>
<evidence type="ECO:0000313" key="15">
    <source>
        <dbReference type="Proteomes" id="UP001498771"/>
    </source>
</evidence>
<comment type="caution">
    <text evidence="14">The sequence shown here is derived from an EMBL/GenBank/DDBJ whole genome shotgun (WGS) entry which is preliminary data.</text>
</comment>
<gene>
    <name evidence="14" type="ORF">BZA70DRAFT_271789</name>
</gene>
<dbReference type="Gene3D" id="1.20.1440.340">
    <property type="match status" value="1"/>
</dbReference>
<evidence type="ECO:0000256" key="7">
    <source>
        <dbReference type="ARBA" id="ARBA00022777"/>
    </source>
</evidence>
<feature type="domain" description="GHMP kinase N-terminal" evidence="11">
    <location>
        <begin position="131"/>
        <end position="216"/>
    </location>
</feature>
<dbReference type="PANTHER" id="PTHR10457">
    <property type="entry name" value="MEVALONATE KINASE/GALACTOKINASE"/>
    <property type="match status" value="1"/>
</dbReference>
<dbReference type="EC" id="2.7.1.6" evidence="3"/>
<keyword evidence="15" id="KW-1185">Reference proteome</keyword>
<reference evidence="14 15" key="1">
    <citation type="submission" date="2024-03" db="EMBL/GenBank/DDBJ databases">
        <title>Genome-scale model development and genomic sequencing of the oleaginous clade Lipomyces.</title>
        <authorList>
            <consortium name="Lawrence Berkeley National Laboratory"/>
            <person name="Czajka J.J."/>
            <person name="Han Y."/>
            <person name="Kim J."/>
            <person name="Mondo S.J."/>
            <person name="Hofstad B.A."/>
            <person name="Robles A."/>
            <person name="Haridas S."/>
            <person name="Riley R."/>
            <person name="LaButti K."/>
            <person name="Pangilinan J."/>
            <person name="Andreopoulos W."/>
            <person name="Lipzen A."/>
            <person name="Yan J."/>
            <person name="Wang M."/>
            <person name="Ng V."/>
            <person name="Grigoriev I.V."/>
            <person name="Spatafora J.W."/>
            <person name="Magnuson J.K."/>
            <person name="Baker S.E."/>
            <person name="Pomraning K.R."/>
        </authorList>
    </citation>
    <scope>NUCLEOTIDE SEQUENCE [LARGE SCALE GENOMIC DNA]</scope>
    <source>
        <strain evidence="14 15">Phaff 52-87</strain>
    </source>
</reference>
<evidence type="ECO:0000256" key="5">
    <source>
        <dbReference type="ARBA" id="ARBA00022679"/>
    </source>
</evidence>
<organism evidence="14 15">
    <name type="scientific">Myxozyma melibiosi</name>
    <dbReference type="NCBI Taxonomy" id="54550"/>
    <lineage>
        <taxon>Eukaryota</taxon>
        <taxon>Fungi</taxon>
        <taxon>Dikarya</taxon>
        <taxon>Ascomycota</taxon>
        <taxon>Saccharomycotina</taxon>
        <taxon>Lipomycetes</taxon>
        <taxon>Lipomycetales</taxon>
        <taxon>Lipomycetaceae</taxon>
        <taxon>Myxozyma</taxon>
    </lineage>
</organism>
<evidence type="ECO:0000256" key="4">
    <source>
        <dbReference type="ARBA" id="ARBA00019487"/>
    </source>
</evidence>
<dbReference type="InterPro" id="IPR006203">
    <property type="entry name" value="GHMP_knse_ATP-bd_CS"/>
</dbReference>
<dbReference type="Pfam" id="PF10509">
    <property type="entry name" value="GalKase_gal_bdg"/>
    <property type="match status" value="1"/>
</dbReference>
<dbReference type="InterPro" id="IPR020568">
    <property type="entry name" value="Ribosomal_Su5_D2-typ_SF"/>
</dbReference>
<dbReference type="Gene3D" id="3.30.70.3170">
    <property type="match status" value="1"/>
</dbReference>
<dbReference type="InterPro" id="IPR000705">
    <property type="entry name" value="Galactokinase"/>
</dbReference>
<keyword evidence="14" id="KW-0687">Ribonucleoprotein</keyword>
<keyword evidence="7" id="KW-0418">Kinase</keyword>
<dbReference type="InterPro" id="IPR019539">
    <property type="entry name" value="GalKase_N"/>
</dbReference>
<dbReference type="InterPro" id="IPR006204">
    <property type="entry name" value="GHMP_kinase_N_dom"/>
</dbReference>
<evidence type="ECO:0000256" key="8">
    <source>
        <dbReference type="ARBA" id="ARBA00022840"/>
    </source>
</evidence>
<accession>A0ABR1FF26</accession>
<dbReference type="InterPro" id="IPR013750">
    <property type="entry name" value="GHMP_kinase_C_dom"/>
</dbReference>
<sequence length="517" mass="55526">MADELVPEVSSLDDIYSSVDQRERYAAIFDSFASKYNAEPEFLSRSPGRVNLIGEHIDYCYFSVLPMAIESDIVIAVRKNNDACLRLANTDARFPPTTVPLSASGAFVVVDKADSSWADYFKCGHLVAHEFLNSAAGPAAPVVPLGMDIVVDGTVPAASGLSSSAAFICAAALATLRVNGVTSVSKQELTAMAIVSERHLGVFSGGMDQSASVYGKPDHALYVQFKPELRCTPFKFPAAQPPLSFVIANSLVHANKHDTAPTNYNLRVVEVSLAAEILAHKYAVVIPQDSGIGTGTLRGFMEAYFAKKEGALPWDGDVDEGSRRLTEMAELVRQTFTIKDGYTKEQAAAALGVSDADLHQKFLAKTPVRFSKLQLYGRALHVYEEAGRVLKYLTTMLHPPSSPSSSDSIFTSLGSLMDQSHASLDTLFDSSCPELNTLCSIARANGSAGSRVTGAGWGGCTVHLVPLDKAEKLNAALREQYYKVRFPGISDEDIEQALVVSKPGIGSLVYTGGRPQI</sequence>
<dbReference type="NCBIfam" id="TIGR00131">
    <property type="entry name" value="gal_kin"/>
    <property type="match status" value="1"/>
</dbReference>
<evidence type="ECO:0000256" key="1">
    <source>
        <dbReference type="ARBA" id="ARBA00004947"/>
    </source>
</evidence>
<dbReference type="PRINTS" id="PR00959">
    <property type="entry name" value="MEVGALKINASE"/>
</dbReference>
<evidence type="ECO:0000256" key="6">
    <source>
        <dbReference type="ARBA" id="ARBA00022741"/>
    </source>
</evidence>
<dbReference type="Pfam" id="PF08544">
    <property type="entry name" value="GHMP_kinases_C"/>
    <property type="match status" value="1"/>
</dbReference>
<dbReference type="PROSITE" id="PS00106">
    <property type="entry name" value="GALACTOKINASE"/>
    <property type="match status" value="1"/>
</dbReference>
<dbReference type="SUPFAM" id="SSF55060">
    <property type="entry name" value="GHMP Kinase, C-terminal domain"/>
    <property type="match status" value="1"/>
</dbReference>
<dbReference type="GO" id="GO:0005840">
    <property type="term" value="C:ribosome"/>
    <property type="evidence" value="ECO:0007669"/>
    <property type="project" value="UniProtKB-KW"/>
</dbReference>
<protein>
    <recommendedName>
        <fullName evidence="4">Galactokinase</fullName>
        <ecNumber evidence="3">2.7.1.6</ecNumber>
    </recommendedName>
    <alternativeName>
        <fullName evidence="9">Galactose kinase</fullName>
    </alternativeName>
</protein>
<dbReference type="RefSeq" id="XP_064770651.1">
    <property type="nucleotide sequence ID" value="XM_064911538.1"/>
</dbReference>
<proteinExistence type="inferred from homology"/>
<evidence type="ECO:0000259" key="12">
    <source>
        <dbReference type="Pfam" id="PF08544"/>
    </source>
</evidence>
<name>A0ABR1FF26_9ASCO</name>
<comment type="catalytic activity">
    <reaction evidence="10">
        <text>alpha-D-galactose + ATP = alpha-D-galactose 1-phosphate + ADP + H(+)</text>
        <dbReference type="Rhea" id="RHEA:13553"/>
        <dbReference type="ChEBI" id="CHEBI:15378"/>
        <dbReference type="ChEBI" id="CHEBI:28061"/>
        <dbReference type="ChEBI" id="CHEBI:30616"/>
        <dbReference type="ChEBI" id="CHEBI:58336"/>
        <dbReference type="ChEBI" id="CHEBI:456216"/>
        <dbReference type="EC" id="2.7.1.6"/>
    </reaction>
    <physiologicalReaction direction="left-to-right" evidence="10">
        <dbReference type="Rhea" id="RHEA:13554"/>
    </physiologicalReaction>
</comment>
<feature type="domain" description="GHMP kinase C-terminal" evidence="12">
    <location>
        <begin position="411"/>
        <end position="483"/>
    </location>
</feature>
<comment type="similarity">
    <text evidence="2">Belongs to the GHMP kinase family. GalK subfamily.</text>
</comment>
<evidence type="ECO:0000256" key="9">
    <source>
        <dbReference type="ARBA" id="ARBA00029590"/>
    </source>
</evidence>
<evidence type="ECO:0000256" key="2">
    <source>
        <dbReference type="ARBA" id="ARBA00006566"/>
    </source>
</evidence>
<keyword evidence="6" id="KW-0547">Nucleotide-binding</keyword>
<evidence type="ECO:0000259" key="11">
    <source>
        <dbReference type="Pfam" id="PF00288"/>
    </source>
</evidence>
<comment type="pathway">
    <text evidence="1">Carbohydrate metabolism; galactose metabolism.</text>
</comment>
<evidence type="ECO:0000259" key="13">
    <source>
        <dbReference type="Pfam" id="PF10509"/>
    </source>
</evidence>
<keyword evidence="14" id="KW-0689">Ribosomal protein</keyword>
<dbReference type="SUPFAM" id="SSF54211">
    <property type="entry name" value="Ribosomal protein S5 domain 2-like"/>
    <property type="match status" value="1"/>
</dbReference>
<dbReference type="InterPro" id="IPR006206">
    <property type="entry name" value="Mevalonate/galactokinase"/>
</dbReference>
<dbReference type="PANTHER" id="PTHR10457:SF7">
    <property type="entry name" value="GALACTOKINASE-RELATED"/>
    <property type="match status" value="1"/>
</dbReference>
<dbReference type="PIRSF" id="PIRSF000530">
    <property type="entry name" value="Galactokinase"/>
    <property type="match status" value="1"/>
</dbReference>
<evidence type="ECO:0000256" key="3">
    <source>
        <dbReference type="ARBA" id="ARBA00012315"/>
    </source>
</evidence>
<dbReference type="PROSITE" id="PS00627">
    <property type="entry name" value="GHMP_KINASES_ATP"/>
    <property type="match status" value="1"/>
</dbReference>
<feature type="domain" description="Galactokinase N-terminal" evidence="13">
    <location>
        <begin position="31"/>
        <end position="79"/>
    </location>
</feature>